<dbReference type="Pfam" id="PF03756">
    <property type="entry name" value="AfsA"/>
    <property type="match status" value="2"/>
</dbReference>
<evidence type="ECO:0000313" key="2">
    <source>
        <dbReference type="EMBL" id="MFD1659495.1"/>
    </source>
</evidence>
<dbReference type="InterPro" id="IPR005509">
    <property type="entry name" value="AfsA_hotdog_dom"/>
</dbReference>
<evidence type="ECO:0000313" key="3">
    <source>
        <dbReference type="Proteomes" id="UP001597261"/>
    </source>
</evidence>
<evidence type="ECO:0000259" key="1">
    <source>
        <dbReference type="Pfam" id="PF03756"/>
    </source>
</evidence>
<feature type="domain" description="A-factor biosynthesis hotdog" evidence="1">
    <location>
        <begin position="30"/>
        <end position="158"/>
    </location>
</feature>
<dbReference type="InterPro" id="IPR047757">
    <property type="entry name" value="AfsA-like"/>
</dbReference>
<comment type="caution">
    <text evidence="2">The sequence shown here is derived from an EMBL/GenBank/DDBJ whole genome shotgun (WGS) entry which is preliminary data.</text>
</comment>
<feature type="domain" description="A-factor biosynthesis hotdog" evidence="1">
    <location>
        <begin position="196"/>
        <end position="311"/>
    </location>
</feature>
<dbReference type="RefSeq" id="WP_381082694.1">
    <property type="nucleotide sequence ID" value="NZ_JBHUDX010000041.1"/>
</dbReference>
<keyword evidence="3" id="KW-1185">Reference proteome</keyword>
<dbReference type="EMBL" id="JBHUDX010000041">
    <property type="protein sequence ID" value="MFD1659495.1"/>
    <property type="molecule type" value="Genomic_DNA"/>
</dbReference>
<sequence>MNALQPADQRDVTERCGSPELFQQTVPRALVHRAAVSEVLVTGVRHSGGGGHQVGAQWPRGHSYYGPVAGRWHDPMIFAETIRQACVLLAHQTLAVPIGHSFLTVAHSFAILADGARIADQPAHVILEVSLHNVVRRRGNVSSFACSIDAYRDGERIGIGDSVANCVTPAVYKRLRAHRLGAVPSPDMPEPVQPELVGRSSASDVVLSPPLDDGTCILRFDASHPILFDHPVDHVPGMVVMEAARQAAILTVGIPGGLLLACSADFLRYIEFDAPCVVSPTAPEEVTPGLHVLTVTFHQAGSLVGSCRVTVFDGRAQ</sequence>
<dbReference type="NCBIfam" id="NF041195">
    <property type="entry name" value="ScbA_BarX_GamBu"/>
    <property type="match status" value="1"/>
</dbReference>
<name>A0ABW4IQ84_9ACTN</name>
<accession>A0ABW4IQ84</accession>
<proteinExistence type="predicted"/>
<gene>
    <name evidence="2" type="ORF">ACFSL4_15105</name>
</gene>
<dbReference type="Proteomes" id="UP001597261">
    <property type="component" value="Unassembled WGS sequence"/>
</dbReference>
<organism evidence="2 3">
    <name type="scientific">Streptomyces caeni</name>
    <dbReference type="NCBI Taxonomy" id="2307231"/>
    <lineage>
        <taxon>Bacteria</taxon>
        <taxon>Bacillati</taxon>
        <taxon>Actinomycetota</taxon>
        <taxon>Actinomycetes</taxon>
        <taxon>Kitasatosporales</taxon>
        <taxon>Streptomycetaceae</taxon>
        <taxon>Streptomyces</taxon>
    </lineage>
</organism>
<protein>
    <submittedName>
        <fullName evidence="2">ScbA/BarX family gamma-butyrolactone biosynthesis protein</fullName>
    </submittedName>
</protein>
<reference evidence="3" key="1">
    <citation type="journal article" date="2019" name="Int. J. Syst. Evol. Microbiol.">
        <title>The Global Catalogue of Microorganisms (GCM) 10K type strain sequencing project: providing services to taxonomists for standard genome sequencing and annotation.</title>
        <authorList>
            <consortium name="The Broad Institute Genomics Platform"/>
            <consortium name="The Broad Institute Genome Sequencing Center for Infectious Disease"/>
            <person name="Wu L."/>
            <person name="Ma J."/>
        </authorList>
    </citation>
    <scope>NUCLEOTIDE SEQUENCE [LARGE SCALE GENOMIC DNA]</scope>
    <source>
        <strain evidence="3">CGMCC 1.12470</strain>
    </source>
</reference>